<feature type="signal peptide" evidence="2">
    <location>
        <begin position="1"/>
        <end position="20"/>
    </location>
</feature>
<organism evidence="3 4">
    <name type="scientific">Brevundimonas bullata</name>
    <dbReference type="NCBI Taxonomy" id="13160"/>
    <lineage>
        <taxon>Bacteria</taxon>
        <taxon>Pseudomonadati</taxon>
        <taxon>Pseudomonadota</taxon>
        <taxon>Alphaproteobacteria</taxon>
        <taxon>Caulobacterales</taxon>
        <taxon>Caulobacteraceae</taxon>
        <taxon>Brevundimonas</taxon>
    </lineage>
</organism>
<evidence type="ECO:0000313" key="3">
    <source>
        <dbReference type="EMBL" id="MBB4798860.1"/>
    </source>
</evidence>
<name>A0A7W7N3T5_9CAUL</name>
<feature type="region of interest" description="Disordered" evidence="1">
    <location>
        <begin position="25"/>
        <end position="106"/>
    </location>
</feature>
<evidence type="ECO:0000256" key="1">
    <source>
        <dbReference type="SAM" id="MobiDB-lite"/>
    </source>
</evidence>
<dbReference type="Proteomes" id="UP000539957">
    <property type="component" value="Unassembled WGS sequence"/>
</dbReference>
<protein>
    <submittedName>
        <fullName evidence="3">Uncharacterized protein</fullName>
    </submittedName>
</protein>
<feature type="chain" id="PRO_5031201406" evidence="2">
    <location>
        <begin position="21"/>
        <end position="260"/>
    </location>
</feature>
<accession>A0A7W7N3T5</accession>
<evidence type="ECO:0000313" key="4">
    <source>
        <dbReference type="Proteomes" id="UP000539957"/>
    </source>
</evidence>
<gene>
    <name evidence="3" type="ORF">HNP32_002614</name>
</gene>
<feature type="compositionally biased region" description="Low complexity" evidence="1">
    <location>
        <begin position="78"/>
        <end position="92"/>
    </location>
</feature>
<keyword evidence="2" id="KW-0732">Signal</keyword>
<reference evidence="3 4" key="1">
    <citation type="submission" date="2020-08" db="EMBL/GenBank/DDBJ databases">
        <title>Functional genomics of gut bacteria from endangered species of beetles.</title>
        <authorList>
            <person name="Carlos-Shanley C."/>
        </authorList>
    </citation>
    <scope>NUCLEOTIDE SEQUENCE [LARGE SCALE GENOMIC DNA]</scope>
    <source>
        <strain evidence="3 4">S00123</strain>
    </source>
</reference>
<keyword evidence="4" id="KW-1185">Reference proteome</keyword>
<dbReference type="RefSeq" id="WP_184271061.1">
    <property type="nucleotide sequence ID" value="NZ_JACHKY010000004.1"/>
</dbReference>
<proteinExistence type="predicted"/>
<feature type="compositionally biased region" description="Low complexity" evidence="1">
    <location>
        <begin position="58"/>
        <end position="70"/>
    </location>
</feature>
<dbReference type="AlphaFoldDB" id="A0A7W7N3T5"/>
<sequence length="260" mass="26612">MKTLLLASVLLSLAPVAAQAQSQAQSRAPAQSAEELTRLLNGAPPAARPAAPAPMLSPAPMTAAPVRPTAAPTPRPAPAQAVPAPARVTSAPVPRPAPTPAPVPVEPARAPVAATPVIPARPAPAPSAVSAPVRATAPAPGALSAASVAALPFRIELPSGVQLFEGRAAPDSKVWSVRKGAKTLAMIYAGPSSQFPIYDGEQVTAAGRVSVIVPEGTRRIAMEHLFQRPDAPREIHVWLMSLDGADRDAAERIAQSVDPK</sequence>
<dbReference type="PRINTS" id="PR01217">
    <property type="entry name" value="PRICHEXTENSN"/>
</dbReference>
<dbReference type="EMBL" id="JACHKY010000004">
    <property type="protein sequence ID" value="MBB4798860.1"/>
    <property type="molecule type" value="Genomic_DNA"/>
</dbReference>
<comment type="caution">
    <text evidence="3">The sequence shown here is derived from an EMBL/GenBank/DDBJ whole genome shotgun (WGS) entry which is preliminary data.</text>
</comment>
<feature type="compositionally biased region" description="Pro residues" evidence="1">
    <location>
        <begin position="93"/>
        <end position="105"/>
    </location>
</feature>
<evidence type="ECO:0000256" key="2">
    <source>
        <dbReference type="SAM" id="SignalP"/>
    </source>
</evidence>